<organism evidence="3 4">
    <name type="scientific">Triparma laevis f. longispina</name>
    <dbReference type="NCBI Taxonomy" id="1714387"/>
    <lineage>
        <taxon>Eukaryota</taxon>
        <taxon>Sar</taxon>
        <taxon>Stramenopiles</taxon>
        <taxon>Ochrophyta</taxon>
        <taxon>Bolidophyceae</taxon>
        <taxon>Parmales</taxon>
        <taxon>Triparmaceae</taxon>
        <taxon>Triparma</taxon>
    </lineage>
</organism>
<evidence type="ECO:0000256" key="2">
    <source>
        <dbReference type="SAM" id="SignalP"/>
    </source>
</evidence>
<evidence type="ECO:0000313" key="3">
    <source>
        <dbReference type="EMBL" id="GMH98895.1"/>
    </source>
</evidence>
<keyword evidence="2" id="KW-0732">Signal</keyword>
<evidence type="ECO:0000256" key="1">
    <source>
        <dbReference type="SAM" id="Phobius"/>
    </source>
</evidence>
<name>A0A9W7C3A8_9STRA</name>
<feature type="transmembrane region" description="Helical" evidence="1">
    <location>
        <begin position="350"/>
        <end position="373"/>
    </location>
</feature>
<feature type="transmembrane region" description="Helical" evidence="1">
    <location>
        <begin position="312"/>
        <end position="330"/>
    </location>
</feature>
<keyword evidence="1" id="KW-0812">Transmembrane</keyword>
<reference evidence="4" key="1">
    <citation type="journal article" date="2023" name="Commun. Biol.">
        <title>Genome analysis of Parmales, the sister group of diatoms, reveals the evolutionary specialization of diatoms from phago-mixotrophs to photoautotrophs.</title>
        <authorList>
            <person name="Ban H."/>
            <person name="Sato S."/>
            <person name="Yoshikawa S."/>
            <person name="Yamada K."/>
            <person name="Nakamura Y."/>
            <person name="Ichinomiya M."/>
            <person name="Sato N."/>
            <person name="Blanc-Mathieu R."/>
            <person name="Endo H."/>
            <person name="Kuwata A."/>
            <person name="Ogata H."/>
        </authorList>
    </citation>
    <scope>NUCLEOTIDE SEQUENCE [LARGE SCALE GENOMIC DNA]</scope>
    <source>
        <strain evidence="4">NIES 3700</strain>
    </source>
</reference>
<dbReference type="AlphaFoldDB" id="A0A9W7C3A8"/>
<sequence>MKSAWLLLAFLHPTLSFTPQPLTADSTIPATVSCGGRHRCASLRTTPHRPLHATLQTNWGDAINGGYLITCPNGDPGSVRLQRSSNIISEVGLDGKIKTMEFDTDDEDRIRGCYNSHIEVLRQAKNDFGGGGGMPNLFGDLFGQGSTKPPDYKVLIMEDNISLSPKFQQTTLNKLNNFGRQKQGEWDMLHLAYIMYVPGLTVGKTEDDGVVSLTTGLGSALGTTAYVISMRGVNAILDYHDKNGYTMAIPDLMAKLFPTSRYAAYPMLFHRASKVKSLVNPQLDSLRELLFEPFFFTKWETLMVTTNLSTNVLFPALVTTLLITSIKCGLNTFDAIQQQLTYGYFEGNVVLVGISGLFSLFSLAILAQGVLLAPPPPKEDES</sequence>
<gene>
    <name evidence="3" type="ORF">TrLO_g14206</name>
</gene>
<keyword evidence="1" id="KW-0472">Membrane</keyword>
<keyword evidence="1" id="KW-1133">Transmembrane helix</keyword>
<protein>
    <submittedName>
        <fullName evidence="3">Uncharacterized protein</fullName>
    </submittedName>
</protein>
<feature type="chain" id="PRO_5040747481" evidence="2">
    <location>
        <begin position="17"/>
        <end position="382"/>
    </location>
</feature>
<feature type="signal peptide" evidence="2">
    <location>
        <begin position="1"/>
        <end position="16"/>
    </location>
</feature>
<keyword evidence="4" id="KW-1185">Reference proteome</keyword>
<proteinExistence type="predicted"/>
<accession>A0A9W7C3A8</accession>
<evidence type="ECO:0000313" key="4">
    <source>
        <dbReference type="Proteomes" id="UP001165122"/>
    </source>
</evidence>
<dbReference type="EMBL" id="BRXW01000001">
    <property type="protein sequence ID" value="GMH98895.1"/>
    <property type="molecule type" value="Genomic_DNA"/>
</dbReference>
<dbReference type="OrthoDB" id="196771at2759"/>
<dbReference type="Proteomes" id="UP001165122">
    <property type="component" value="Unassembled WGS sequence"/>
</dbReference>
<comment type="caution">
    <text evidence="3">The sequence shown here is derived from an EMBL/GenBank/DDBJ whole genome shotgun (WGS) entry which is preliminary data.</text>
</comment>